<dbReference type="AlphaFoldDB" id="F4L6R9"/>
<reference key="2">
    <citation type="submission" date="2011-04" db="EMBL/GenBank/DDBJ databases">
        <title>Complete sequence of chromosome of Haliscomenobacter hydrossis DSM 1100.</title>
        <authorList>
            <consortium name="US DOE Joint Genome Institute (JGI-PGF)"/>
            <person name="Lucas S."/>
            <person name="Han J."/>
            <person name="Lapidus A."/>
            <person name="Bruce D."/>
            <person name="Goodwin L."/>
            <person name="Pitluck S."/>
            <person name="Peters L."/>
            <person name="Kyrpides N."/>
            <person name="Mavromatis K."/>
            <person name="Ivanova N."/>
            <person name="Ovchinnikova G."/>
            <person name="Pagani I."/>
            <person name="Daligault H."/>
            <person name="Detter J.C."/>
            <person name="Han C."/>
            <person name="Land M."/>
            <person name="Hauser L."/>
            <person name="Markowitz V."/>
            <person name="Cheng J.-F."/>
            <person name="Hugenholtz P."/>
            <person name="Woyke T."/>
            <person name="Wu D."/>
            <person name="Verbarg S."/>
            <person name="Frueling A."/>
            <person name="Brambilla E."/>
            <person name="Klenk H.-P."/>
            <person name="Eisen J.A."/>
        </authorList>
    </citation>
    <scope>NUCLEOTIDE SEQUENCE</scope>
    <source>
        <strain>DSM 1100</strain>
    </source>
</reference>
<dbReference type="GO" id="GO:0016020">
    <property type="term" value="C:membrane"/>
    <property type="evidence" value="ECO:0007669"/>
    <property type="project" value="UniProtKB-SubCell"/>
</dbReference>
<evidence type="ECO:0000259" key="6">
    <source>
        <dbReference type="Pfam" id="PF06271"/>
    </source>
</evidence>
<dbReference type="eggNOG" id="COG1714">
    <property type="taxonomic scope" value="Bacteria"/>
</dbReference>
<dbReference type="STRING" id="760192.Halhy_3037"/>
<feature type="domain" description="RDD" evidence="6">
    <location>
        <begin position="18"/>
        <end position="145"/>
    </location>
</feature>
<sequence>MQTIEIKTTQNVTIEYELASLWERGLSTFIDLCIISLACLLVPLGLSALGLAKLISFQLIFMICFVSFFFGYFFLLESIMGGQTLGKQIMNIRVVRLDGEIPTINDYLLRAVFQYVDTILSAGILAAMLISSTTRQQRLGDMTAGTTVIRKRNNLRVHLKSVLNIDTLESYEPVYPQVKMLNEQDMLTIKQVISRLRKYPNDAHGEVAAALARNLKELLDIHETQQFDELEFLRTLLRDYIVLTR</sequence>
<feature type="transmembrane region" description="Helical" evidence="5">
    <location>
        <begin position="112"/>
        <end position="130"/>
    </location>
</feature>
<dbReference type="HOGENOM" id="CLU_054176_2_0_10"/>
<evidence type="ECO:0000256" key="1">
    <source>
        <dbReference type="ARBA" id="ARBA00004141"/>
    </source>
</evidence>
<accession>F4L6R9</accession>
<dbReference type="Proteomes" id="UP000008461">
    <property type="component" value="Chromosome"/>
</dbReference>
<name>F4L6R9_HALH1</name>
<keyword evidence="4 5" id="KW-0472">Membrane</keyword>
<proteinExistence type="predicted"/>
<gene>
    <name evidence="7" type="ordered locus">Halhy_3037</name>
</gene>
<feature type="transmembrane region" description="Helical" evidence="5">
    <location>
        <begin position="59"/>
        <end position="76"/>
    </location>
</feature>
<dbReference type="PANTHER" id="PTHR38480:SF1">
    <property type="entry name" value="SLR0254 PROTEIN"/>
    <property type="match status" value="1"/>
</dbReference>
<evidence type="ECO:0000256" key="5">
    <source>
        <dbReference type="SAM" id="Phobius"/>
    </source>
</evidence>
<dbReference type="Pfam" id="PF06271">
    <property type="entry name" value="RDD"/>
    <property type="match status" value="1"/>
</dbReference>
<dbReference type="KEGG" id="hhy:Halhy_3037"/>
<keyword evidence="8" id="KW-1185">Reference proteome</keyword>
<dbReference type="RefSeq" id="WP_013765443.1">
    <property type="nucleotide sequence ID" value="NC_015510.1"/>
</dbReference>
<organism evidence="7 8">
    <name type="scientific">Haliscomenobacter hydrossis (strain ATCC 27775 / DSM 1100 / LMG 10767 / O)</name>
    <dbReference type="NCBI Taxonomy" id="760192"/>
    <lineage>
        <taxon>Bacteria</taxon>
        <taxon>Pseudomonadati</taxon>
        <taxon>Bacteroidota</taxon>
        <taxon>Saprospiria</taxon>
        <taxon>Saprospirales</taxon>
        <taxon>Haliscomenobacteraceae</taxon>
        <taxon>Haliscomenobacter</taxon>
    </lineage>
</organism>
<dbReference type="EMBL" id="CP002691">
    <property type="protein sequence ID" value="AEE50900.1"/>
    <property type="molecule type" value="Genomic_DNA"/>
</dbReference>
<feature type="transmembrane region" description="Helical" evidence="5">
    <location>
        <begin position="29"/>
        <end position="52"/>
    </location>
</feature>
<reference evidence="7 8" key="1">
    <citation type="journal article" date="2011" name="Stand. Genomic Sci.">
        <title>Complete genome sequence of Haliscomenobacter hydrossis type strain (O).</title>
        <authorList>
            <consortium name="US DOE Joint Genome Institute (JGI-PGF)"/>
            <person name="Daligault H."/>
            <person name="Lapidus A."/>
            <person name="Zeytun A."/>
            <person name="Nolan M."/>
            <person name="Lucas S."/>
            <person name="Del Rio T.G."/>
            <person name="Tice H."/>
            <person name="Cheng J.F."/>
            <person name="Tapia R."/>
            <person name="Han C."/>
            <person name="Goodwin L."/>
            <person name="Pitluck S."/>
            <person name="Liolios K."/>
            <person name="Pagani I."/>
            <person name="Ivanova N."/>
            <person name="Huntemann M."/>
            <person name="Mavromatis K."/>
            <person name="Mikhailova N."/>
            <person name="Pati A."/>
            <person name="Chen A."/>
            <person name="Palaniappan K."/>
            <person name="Land M."/>
            <person name="Hauser L."/>
            <person name="Brambilla E.M."/>
            <person name="Rohde M."/>
            <person name="Verbarg S."/>
            <person name="Goker M."/>
            <person name="Bristow J."/>
            <person name="Eisen J.A."/>
            <person name="Markowitz V."/>
            <person name="Hugenholtz P."/>
            <person name="Kyrpides N.C."/>
            <person name="Klenk H.P."/>
            <person name="Woyke T."/>
        </authorList>
    </citation>
    <scope>NUCLEOTIDE SEQUENCE [LARGE SCALE GENOMIC DNA]</scope>
    <source>
        <strain evidence="8">ATCC 27775 / DSM 1100 / LMG 10767 / O</strain>
    </source>
</reference>
<dbReference type="OrthoDB" id="9814143at2"/>
<keyword evidence="3 5" id="KW-1133">Transmembrane helix</keyword>
<evidence type="ECO:0000256" key="2">
    <source>
        <dbReference type="ARBA" id="ARBA00022692"/>
    </source>
</evidence>
<evidence type="ECO:0000313" key="8">
    <source>
        <dbReference type="Proteomes" id="UP000008461"/>
    </source>
</evidence>
<dbReference type="InterPro" id="IPR010432">
    <property type="entry name" value="RDD"/>
</dbReference>
<dbReference type="PANTHER" id="PTHR38480">
    <property type="entry name" value="SLR0254 PROTEIN"/>
    <property type="match status" value="1"/>
</dbReference>
<protein>
    <submittedName>
        <fullName evidence="7">RDD domain containing protein</fullName>
    </submittedName>
</protein>
<evidence type="ECO:0000256" key="4">
    <source>
        <dbReference type="ARBA" id="ARBA00023136"/>
    </source>
</evidence>
<comment type="subcellular location">
    <subcellularLocation>
        <location evidence="1">Membrane</location>
        <topology evidence="1">Multi-pass membrane protein</topology>
    </subcellularLocation>
</comment>
<keyword evidence="2 5" id="KW-0812">Transmembrane</keyword>
<evidence type="ECO:0000256" key="3">
    <source>
        <dbReference type="ARBA" id="ARBA00022989"/>
    </source>
</evidence>
<evidence type="ECO:0000313" key="7">
    <source>
        <dbReference type="EMBL" id="AEE50900.1"/>
    </source>
</evidence>